<dbReference type="Gene3D" id="1.10.8.730">
    <property type="match status" value="1"/>
</dbReference>
<dbReference type="InterPro" id="IPR027417">
    <property type="entry name" value="P-loop_NTPase"/>
</dbReference>
<dbReference type="Gene3D" id="3.40.50.300">
    <property type="entry name" value="P-loop containing nucleotide triphosphate hydrolases"/>
    <property type="match status" value="1"/>
</dbReference>
<dbReference type="AlphaFoldDB" id="A0A1J5S8N2"/>
<organism evidence="1">
    <name type="scientific">mine drainage metagenome</name>
    <dbReference type="NCBI Taxonomy" id="410659"/>
    <lineage>
        <taxon>unclassified sequences</taxon>
        <taxon>metagenomes</taxon>
        <taxon>ecological metagenomes</taxon>
    </lineage>
</organism>
<accession>A0A1J5S8N2</accession>
<dbReference type="EMBL" id="MLJW01000058">
    <property type="protein sequence ID" value="OIR04299.1"/>
    <property type="molecule type" value="Genomic_DNA"/>
</dbReference>
<proteinExistence type="predicted"/>
<reference evidence="1" key="1">
    <citation type="submission" date="2016-10" db="EMBL/GenBank/DDBJ databases">
        <title>Sequence of Gallionella enrichment culture.</title>
        <authorList>
            <person name="Poehlein A."/>
            <person name="Muehling M."/>
            <person name="Daniel R."/>
        </authorList>
    </citation>
    <scope>NUCLEOTIDE SEQUENCE</scope>
</reference>
<evidence type="ECO:0000313" key="1">
    <source>
        <dbReference type="EMBL" id="OIR04299.1"/>
    </source>
</evidence>
<comment type="caution">
    <text evidence="1">The sequence shown here is derived from an EMBL/GenBank/DDBJ whole genome shotgun (WGS) entry which is preliminary data.</text>
</comment>
<gene>
    <name evidence="1" type="ORF">GALL_134990</name>
</gene>
<name>A0A1J5S8N2_9ZZZZ</name>
<sequence length="933" mass="103979">MSAHWLCALRALIETRPPDGWFEGDLLWFDDALKPSTVLARGAHLDLPDLKAADEGTRDDYYDAFGTFFCQLAPDEAVQFQWRVDSDYHAELEQYGRRTTEAGARGWCARVREERHERYRRLQHEGRLRRERLDMYLARRCTSVPGAGFRSRDQIDRYLEQNAKNFSDRCLQLAGRLPGARMEMMTDRSHFSAWRAFCQPSRRAAGAGASSGFNPRGTILENCWPGGGVSTRDAEGNVFFRLDGHYHTLLVLRRWPMETHFGIIWALTSALAGDYCLTLNCYPLDATAEVRKTEDELRRLQGSRRNEDKASLDDVMARKKARISALQGGFARPFGVLPVIRAWDLTLTGLMAKVQALKESVGAMGGAQCYQVEDETQAKCLFFETLPGWTGGRYRDWDLFALAGRDPSVCFLQDLIPLSSSYLGHPEAGEALYDGEAGNLVGIRTYAGGTPQHAVMIGTTRVGKSSQTIDYLSQTDCFFAFRGIIEEGLSYGTLVRLLGGESIILHPDGDLVINYMDTQGLPLTRLQVGSAAGLLLVMAGRGADPAANQQRKAMLGEYLEQLYIDTWSDVRLRHPEREVEAARLAIVLERMRREAQSGTAVVAPLELFADLREQLGSNEGRIRETISSIGESEAIAHARRPESAAAVRDVGFSLLGAADFPTHLSLVESLKYNRLPHHSKEAVDRLASQLSVWQRGGPHGRLFDGHTNRRLDSRLIHFEFGLLPSANVEMKEAAVFLVANRLRQRIITLPRALRKQFIFEEPSRYLQVGGMEELLAEFYAQMGKFGCHILPVTQQYGQLARSVLRPVIFGNSKQYFLFRQNDRKDLDEIGDAIGLPAAARNAVRTFTAPEYQNGDDRFSQMAVFSVEGEGCSCGVVRNRVTPEMLYVADSSGACFDERTKALAGYADPVEGVCREAAKPKTRNETAVAAGASL</sequence>
<dbReference type="SUPFAM" id="SSF52540">
    <property type="entry name" value="P-loop containing nucleoside triphosphate hydrolases"/>
    <property type="match status" value="1"/>
</dbReference>
<protein>
    <submittedName>
        <fullName evidence="1">AAA-like domain protein</fullName>
    </submittedName>
</protein>